<dbReference type="InterPro" id="IPR013024">
    <property type="entry name" value="GGCT-like"/>
</dbReference>
<keyword evidence="2" id="KW-0456">Lyase</keyword>
<sequence>MDRTPDRPPASDASDTAKASLSRGPGCTRYPPDLGVSRHLTQAEMSESLDAALVDWDGREDLWIFAYGSLIWNPGMPVEECHRARVHGYHRGLYLWSRVNRGTPEQPGLVLALDRGGSCAGVAMRLAARHARAELETLWYREMAMGSYRPMWLNCQLADGRAKPGLAFVMRREAVSYAGRLSDEIIRQVFDRAQGRYGTTHDYVARTVKALREAGMPDPALEALLHRCGAK</sequence>
<dbReference type="CDD" id="cd06661">
    <property type="entry name" value="GGCT_like"/>
    <property type="match status" value="1"/>
</dbReference>
<evidence type="ECO:0000256" key="1">
    <source>
        <dbReference type="ARBA" id="ARBA00012344"/>
    </source>
</evidence>
<dbReference type="SUPFAM" id="SSF110857">
    <property type="entry name" value="Gamma-glutamyl cyclotransferase-like"/>
    <property type="match status" value="1"/>
</dbReference>
<dbReference type="PANTHER" id="PTHR12192">
    <property type="entry name" value="CATION TRANSPORT PROTEIN CHAC-RELATED"/>
    <property type="match status" value="1"/>
</dbReference>
<dbReference type="Proteomes" id="UP000406256">
    <property type="component" value="Unassembled WGS sequence"/>
</dbReference>
<dbReference type="GO" id="GO:0061928">
    <property type="term" value="F:glutathione specific gamma-glutamylcyclotransferase activity"/>
    <property type="evidence" value="ECO:0007669"/>
    <property type="project" value="UniProtKB-EC"/>
</dbReference>
<evidence type="ECO:0000256" key="2">
    <source>
        <dbReference type="ARBA" id="ARBA00023239"/>
    </source>
</evidence>
<name>A0A5E4XTR3_9BURK</name>
<evidence type="ECO:0000313" key="4">
    <source>
        <dbReference type="EMBL" id="VVE39759.1"/>
    </source>
</evidence>
<feature type="region of interest" description="Disordered" evidence="3">
    <location>
        <begin position="1"/>
        <end position="28"/>
    </location>
</feature>
<proteinExistence type="predicted"/>
<dbReference type="OrthoDB" id="9795692at2"/>
<protein>
    <recommendedName>
        <fullName evidence="1">glutathione-specific gamma-glutamylcyclotransferase</fullName>
        <ecNumber evidence="1">4.3.2.7</ecNumber>
    </recommendedName>
</protein>
<keyword evidence="5" id="KW-1185">Reference proteome</keyword>
<dbReference type="GO" id="GO:0005737">
    <property type="term" value="C:cytoplasm"/>
    <property type="evidence" value="ECO:0007669"/>
    <property type="project" value="TreeGrafter"/>
</dbReference>
<dbReference type="RefSeq" id="WP_150670582.1">
    <property type="nucleotide sequence ID" value="NZ_CABPSB010000017.1"/>
</dbReference>
<dbReference type="Gene3D" id="3.10.490.10">
    <property type="entry name" value="Gamma-glutamyl cyclotransferase-like"/>
    <property type="match status" value="1"/>
</dbReference>
<organism evidence="4 5">
    <name type="scientific">Pandoraea anhela</name>
    <dbReference type="NCBI Taxonomy" id="2508295"/>
    <lineage>
        <taxon>Bacteria</taxon>
        <taxon>Pseudomonadati</taxon>
        <taxon>Pseudomonadota</taxon>
        <taxon>Betaproteobacteria</taxon>
        <taxon>Burkholderiales</taxon>
        <taxon>Burkholderiaceae</taxon>
        <taxon>Pandoraea</taxon>
    </lineage>
</organism>
<accession>A0A5E4XTR3</accession>
<reference evidence="4 5" key="1">
    <citation type="submission" date="2019-08" db="EMBL/GenBank/DDBJ databases">
        <authorList>
            <person name="Peeters C."/>
        </authorList>
    </citation>
    <scope>NUCLEOTIDE SEQUENCE [LARGE SCALE GENOMIC DNA]</scope>
    <source>
        <strain evidence="4 5">LMG 31108</strain>
    </source>
</reference>
<keyword evidence="4" id="KW-0808">Transferase</keyword>
<evidence type="ECO:0000256" key="3">
    <source>
        <dbReference type="SAM" id="MobiDB-lite"/>
    </source>
</evidence>
<dbReference type="GO" id="GO:0006751">
    <property type="term" value="P:glutathione catabolic process"/>
    <property type="evidence" value="ECO:0007669"/>
    <property type="project" value="InterPro"/>
</dbReference>
<dbReference type="InterPro" id="IPR036568">
    <property type="entry name" value="GGCT-like_sf"/>
</dbReference>
<evidence type="ECO:0000313" key="5">
    <source>
        <dbReference type="Proteomes" id="UP000406256"/>
    </source>
</evidence>
<dbReference type="Pfam" id="PF04752">
    <property type="entry name" value="ChaC"/>
    <property type="match status" value="1"/>
</dbReference>
<dbReference type="PANTHER" id="PTHR12192:SF2">
    <property type="entry name" value="GLUTATHIONE-SPECIFIC GAMMA-GLUTAMYLCYCLOTRANSFERASE 2"/>
    <property type="match status" value="1"/>
</dbReference>
<dbReference type="GO" id="GO:0016740">
    <property type="term" value="F:transferase activity"/>
    <property type="evidence" value="ECO:0007669"/>
    <property type="project" value="UniProtKB-KW"/>
</dbReference>
<dbReference type="EMBL" id="CABPSB010000017">
    <property type="protein sequence ID" value="VVE39759.1"/>
    <property type="molecule type" value="Genomic_DNA"/>
</dbReference>
<dbReference type="InterPro" id="IPR006840">
    <property type="entry name" value="ChaC"/>
</dbReference>
<dbReference type="AlphaFoldDB" id="A0A5E4XTR3"/>
<dbReference type="EC" id="4.3.2.7" evidence="1"/>
<gene>
    <name evidence="4" type="ORF">PAN31108_04086</name>
</gene>